<dbReference type="Gene3D" id="2.40.70.10">
    <property type="entry name" value="Acid Proteases"/>
    <property type="match status" value="1"/>
</dbReference>
<evidence type="ECO:0000313" key="2">
    <source>
        <dbReference type="Proteomes" id="UP000439903"/>
    </source>
</evidence>
<gene>
    <name evidence="1" type="ORF">F8M41_007834</name>
</gene>
<dbReference type="OrthoDB" id="2472922at2759"/>
<protein>
    <submittedName>
        <fullName evidence="1">Uncharacterized protein</fullName>
    </submittedName>
</protein>
<sequence length="146" mass="16406">MNKQPILTLLDEGASTNVIGKDIAKQWNLLDKIENPKTLKAISPGSTNIPILGQTTVIFQVEHYKIPLKVTIIKGNQAYLLLSEVAQAKLGITKDRKYQIARIIGIPISWQDMFLNQLHGFKRLYKNLLADKPSRTLENNRVSGIT</sequence>
<proteinExistence type="predicted"/>
<comment type="caution">
    <text evidence="1">The sequence shown here is derived from an EMBL/GenBank/DDBJ whole genome shotgun (WGS) entry which is preliminary data.</text>
</comment>
<dbReference type="Proteomes" id="UP000439903">
    <property type="component" value="Unassembled WGS sequence"/>
</dbReference>
<evidence type="ECO:0000313" key="1">
    <source>
        <dbReference type="EMBL" id="KAF0538428.1"/>
    </source>
</evidence>
<dbReference type="AlphaFoldDB" id="A0A8H4AW20"/>
<dbReference type="InterPro" id="IPR021109">
    <property type="entry name" value="Peptidase_aspartic_dom_sf"/>
</dbReference>
<keyword evidence="2" id="KW-1185">Reference proteome</keyword>
<accession>A0A8H4AW20</accession>
<name>A0A8H4AW20_GIGMA</name>
<dbReference type="EMBL" id="WTPW01000181">
    <property type="protein sequence ID" value="KAF0538428.1"/>
    <property type="molecule type" value="Genomic_DNA"/>
</dbReference>
<reference evidence="1 2" key="1">
    <citation type="journal article" date="2019" name="Environ. Microbiol.">
        <title>At the nexus of three kingdoms: the genome of the mycorrhizal fungus Gigaspora margarita provides insights into plant, endobacterial and fungal interactions.</title>
        <authorList>
            <person name="Venice F."/>
            <person name="Ghignone S."/>
            <person name="Salvioli di Fossalunga A."/>
            <person name="Amselem J."/>
            <person name="Novero M."/>
            <person name="Xianan X."/>
            <person name="Sedzielewska Toro K."/>
            <person name="Morin E."/>
            <person name="Lipzen A."/>
            <person name="Grigoriev I.V."/>
            <person name="Henrissat B."/>
            <person name="Martin F.M."/>
            <person name="Bonfante P."/>
        </authorList>
    </citation>
    <scope>NUCLEOTIDE SEQUENCE [LARGE SCALE GENOMIC DNA]</scope>
    <source>
        <strain evidence="1 2">BEG34</strain>
    </source>
</reference>
<organism evidence="1 2">
    <name type="scientific">Gigaspora margarita</name>
    <dbReference type="NCBI Taxonomy" id="4874"/>
    <lineage>
        <taxon>Eukaryota</taxon>
        <taxon>Fungi</taxon>
        <taxon>Fungi incertae sedis</taxon>
        <taxon>Mucoromycota</taxon>
        <taxon>Glomeromycotina</taxon>
        <taxon>Glomeromycetes</taxon>
        <taxon>Diversisporales</taxon>
        <taxon>Gigasporaceae</taxon>
        <taxon>Gigaspora</taxon>
    </lineage>
</organism>